<dbReference type="PROSITE" id="PS00383">
    <property type="entry name" value="TYR_PHOSPHATASE_1"/>
    <property type="match status" value="2"/>
</dbReference>
<feature type="compositionally biased region" description="Acidic residues" evidence="16">
    <location>
        <begin position="777"/>
        <end position="792"/>
    </location>
</feature>
<keyword evidence="12" id="KW-0325">Glycoprotein</keyword>
<evidence type="ECO:0000256" key="2">
    <source>
        <dbReference type="ARBA" id="ARBA00013064"/>
    </source>
</evidence>
<dbReference type="Pfam" id="PF00102">
    <property type="entry name" value="Y_phosphatase"/>
    <property type="match status" value="2"/>
</dbReference>
<dbReference type="InterPro" id="IPR016130">
    <property type="entry name" value="Tyr_Pase_AS"/>
</dbReference>
<sequence length="1083" mass="123993">MHFHTGQYSLTESVNVTIARVVHISGFENQTYTIRIKEKHNEIRVQEISNQTAFEILFEWLKPCTVYNISVDGCKPNGSETFISNTVLKTVVTNVTEKKVCLKGEFTGIKWNLTECVEITEQNSCTSTHTIKLDKCNYTMNVLMPTVKPNITFKKTIPSKFEWTNKPTQCNAMLNINCTNDENKNGTIYGLNASVSLLPDTLYSCIGVYPYENQSIKSNELSFEINCGWQKNGRFKNTTKDSFEISWNSLDGDECSGITWDSYSASCKFHDSHRKSSHFPPDFKSDIEVTHPFHNSLDIICENKGTKIVWNGEKGTFMAEITYNGETISKNRTKCSFTFPDLYYLTTYDVKVFESLLMSFSIYNDKAVIGFLAFLIIVTSVALLFVLFKIYLLKRKRTAEDEEILLTQPLRRVEPIYADGLVEAYKSKIADEARLFMDEFQSIPRIFSNYTIKEAKKPENQFKNRYVDILPYDYNRVTLSTGGEESYINASFIEGYQEPKKYIAAQGPKDETIGDFWRMVWEQKSSIIVMVTRCEEGNKIKCAQYWPSLDRETEIFEDFVVKIRSEEHCPDYIIRHLILTNKREKASEREVTHIQFISWPDHGVPGDPCLLLKLRRRVNSFKNFFSGPVVVHCSAGVGRTGTYIGIDAMIESVEAEGRVDIYGFVAKQRRQRCLMVQVEAQYILIHTALIEHNQFGETEVSLSEFHSVLNTLRQKDGSDPSLLEMEFLKLPKFKKWRTFNTGSIEDNKKKNRDSAVIPYDFNRVLFRLDIEGNQTSDPEDEDEYSSDEEEESNEYINASFINGYWCSKSLIAAQGPLPNTTEEFLLMLDQQQTKTLVMLTDCQEDGKDYCCQYWGDEKKTFGDMEIEVKKTETFPTYVRRRLEIQSSKKKEILEVDQYQFLKWKGRELPENAQELIEMTRIIRENGNYDNSKMNRNVPIVVHCNNGSSRTGIFCALWNLLDSAYTEKLVDVFQEVKNLRKERQGMVETIEQYQFLYSALEAAFPVQNGAVKTTPAKDSAQVISETTALLTEPNSTSGADQKEAEDSEQEAKESSTAEAPPAEGDGEKTPTEGTTNGPAATVEV</sequence>
<dbReference type="Proteomes" id="UP000472260">
    <property type="component" value="Unassembled WGS sequence"/>
</dbReference>
<keyword evidence="4" id="KW-0597">Phosphoprotein</keyword>
<dbReference type="FunFam" id="3.90.190.10:FF:000042">
    <property type="entry name" value="receptor-type tyrosine-protein phosphatase C isoform X1"/>
    <property type="match status" value="1"/>
</dbReference>
<feature type="compositionally biased region" description="Basic and acidic residues" evidence="16">
    <location>
        <begin position="1039"/>
        <end position="1054"/>
    </location>
</feature>
<dbReference type="PROSITE" id="PS50055">
    <property type="entry name" value="TYR_PHOSPHATASE_PTP"/>
    <property type="match status" value="2"/>
</dbReference>
<comment type="subcellular location">
    <subcellularLocation>
        <location evidence="1">Cell membrane</location>
        <topology evidence="1">Single-pass type I membrane protein</topology>
    </subcellularLocation>
</comment>
<dbReference type="PRINTS" id="PR00700">
    <property type="entry name" value="PRTYPHPHTASE"/>
</dbReference>
<feature type="domain" description="Tyrosine specific protein phosphatases" evidence="19">
    <location>
        <begin position="913"/>
        <end position="993"/>
    </location>
</feature>
<dbReference type="InterPro" id="IPR050348">
    <property type="entry name" value="Protein-Tyr_Phosphatase"/>
</dbReference>
<feature type="region of interest" description="Disordered" evidence="16">
    <location>
        <begin position="1026"/>
        <end position="1083"/>
    </location>
</feature>
<dbReference type="GO" id="GO:0004725">
    <property type="term" value="F:protein tyrosine phosphatase activity"/>
    <property type="evidence" value="ECO:0007669"/>
    <property type="project" value="UniProtKB-EC"/>
</dbReference>
<keyword evidence="7" id="KW-0677">Repeat</keyword>
<dbReference type="EC" id="3.1.3.48" evidence="2"/>
<dbReference type="SUPFAM" id="SSF52799">
    <property type="entry name" value="(Phosphotyrosine protein) phosphatases II"/>
    <property type="match status" value="2"/>
</dbReference>
<keyword evidence="21" id="KW-1185">Reference proteome</keyword>
<evidence type="ECO:0000259" key="18">
    <source>
        <dbReference type="PROSITE" id="PS50055"/>
    </source>
</evidence>
<dbReference type="GO" id="GO:0005886">
    <property type="term" value="C:plasma membrane"/>
    <property type="evidence" value="ECO:0007669"/>
    <property type="project" value="UniProtKB-SubCell"/>
</dbReference>
<evidence type="ECO:0000256" key="5">
    <source>
        <dbReference type="ARBA" id="ARBA00022692"/>
    </source>
</evidence>
<proteinExistence type="inferred from homology"/>
<keyword evidence="11 17" id="KW-0472">Membrane</keyword>
<evidence type="ECO:0000256" key="12">
    <source>
        <dbReference type="ARBA" id="ARBA00023180"/>
    </source>
</evidence>
<evidence type="ECO:0000256" key="1">
    <source>
        <dbReference type="ARBA" id="ARBA00004251"/>
    </source>
</evidence>
<evidence type="ECO:0000256" key="3">
    <source>
        <dbReference type="ARBA" id="ARBA00022475"/>
    </source>
</evidence>
<evidence type="ECO:0000256" key="9">
    <source>
        <dbReference type="ARBA" id="ARBA00022912"/>
    </source>
</evidence>
<keyword evidence="8" id="KW-0378">Hydrolase</keyword>
<comment type="similarity">
    <text evidence="13">Belongs to the protein-tyrosine phosphatase family. Receptor class 1/6 subfamily.</text>
</comment>
<dbReference type="InterPro" id="IPR003595">
    <property type="entry name" value="Tyr_Pase_cat"/>
</dbReference>
<protein>
    <recommendedName>
        <fullName evidence="14">Receptor-type tyrosine-protein phosphatase C</fullName>
        <ecNumber evidence="2">3.1.3.48</ecNumber>
    </recommendedName>
    <alternativeName>
        <fullName evidence="15">Leukocyte common antigen</fullName>
    </alternativeName>
</protein>
<feature type="transmembrane region" description="Helical" evidence="17">
    <location>
        <begin position="367"/>
        <end position="388"/>
    </location>
</feature>
<reference evidence="20" key="2">
    <citation type="submission" date="2025-09" db="UniProtKB">
        <authorList>
            <consortium name="Ensembl"/>
        </authorList>
    </citation>
    <scope>IDENTIFICATION</scope>
</reference>
<keyword evidence="9" id="KW-0904">Protein phosphatase</keyword>
<evidence type="ECO:0000256" key="11">
    <source>
        <dbReference type="ARBA" id="ARBA00023136"/>
    </source>
</evidence>
<feature type="compositionally biased region" description="Polar residues" evidence="16">
    <location>
        <begin position="1026"/>
        <end position="1038"/>
    </location>
</feature>
<name>A0A671PHH1_9TELE</name>
<dbReference type="Ensembl" id="ENSSANT00000062230.1">
    <property type="protein sequence ID" value="ENSSANP00000058492.1"/>
    <property type="gene ID" value="ENSSANG00000029252.1"/>
</dbReference>
<keyword evidence="6" id="KW-0732">Signal</keyword>
<reference evidence="20" key="1">
    <citation type="submission" date="2025-08" db="UniProtKB">
        <authorList>
            <consortium name="Ensembl"/>
        </authorList>
    </citation>
    <scope>IDENTIFICATION</scope>
</reference>
<evidence type="ECO:0000256" key="4">
    <source>
        <dbReference type="ARBA" id="ARBA00022553"/>
    </source>
</evidence>
<feature type="domain" description="Tyrosine-protein phosphatase" evidence="18">
    <location>
        <begin position="723"/>
        <end position="1002"/>
    </location>
</feature>
<dbReference type="InterPro" id="IPR000387">
    <property type="entry name" value="Tyr_Pase_dom"/>
</dbReference>
<evidence type="ECO:0000256" key="6">
    <source>
        <dbReference type="ARBA" id="ARBA00022729"/>
    </source>
</evidence>
<evidence type="ECO:0000256" key="8">
    <source>
        <dbReference type="ARBA" id="ARBA00022801"/>
    </source>
</evidence>
<evidence type="ECO:0000256" key="17">
    <source>
        <dbReference type="SAM" id="Phobius"/>
    </source>
</evidence>
<gene>
    <name evidence="20" type="primary">LOC107699432</name>
</gene>
<evidence type="ECO:0000256" key="14">
    <source>
        <dbReference type="ARBA" id="ARBA00073601"/>
    </source>
</evidence>
<dbReference type="PROSITE" id="PS50056">
    <property type="entry name" value="TYR_PHOSPHATASE_2"/>
    <property type="match status" value="2"/>
</dbReference>
<accession>A0A671PHH1</accession>
<dbReference type="CDD" id="cd14558">
    <property type="entry name" value="R-PTP-C-2"/>
    <property type="match status" value="1"/>
</dbReference>
<evidence type="ECO:0000256" key="13">
    <source>
        <dbReference type="ARBA" id="ARBA00061377"/>
    </source>
</evidence>
<evidence type="ECO:0000313" key="21">
    <source>
        <dbReference type="Proteomes" id="UP000472260"/>
    </source>
</evidence>
<evidence type="ECO:0000256" key="10">
    <source>
        <dbReference type="ARBA" id="ARBA00022989"/>
    </source>
</evidence>
<evidence type="ECO:0000259" key="19">
    <source>
        <dbReference type="PROSITE" id="PS50056"/>
    </source>
</evidence>
<evidence type="ECO:0000313" key="20">
    <source>
        <dbReference type="Ensembl" id="ENSSANP00000058492.1"/>
    </source>
</evidence>
<evidence type="ECO:0000256" key="16">
    <source>
        <dbReference type="SAM" id="MobiDB-lite"/>
    </source>
</evidence>
<keyword evidence="10 17" id="KW-1133">Transmembrane helix</keyword>
<keyword evidence="5 17" id="KW-0812">Transmembrane</keyword>
<dbReference type="Gene3D" id="3.90.190.10">
    <property type="entry name" value="Protein tyrosine phosphatase superfamily"/>
    <property type="match status" value="2"/>
</dbReference>
<dbReference type="InterPro" id="IPR029021">
    <property type="entry name" value="Prot-tyrosine_phosphatase-like"/>
</dbReference>
<keyword evidence="3" id="KW-1003">Cell membrane</keyword>
<dbReference type="InterPro" id="IPR000242">
    <property type="entry name" value="PTP_cat"/>
</dbReference>
<dbReference type="SMART" id="SM00194">
    <property type="entry name" value="PTPc"/>
    <property type="match status" value="2"/>
</dbReference>
<dbReference type="CDD" id="cd14557">
    <property type="entry name" value="R-PTPc-C-1"/>
    <property type="match status" value="1"/>
</dbReference>
<dbReference type="AlphaFoldDB" id="A0A671PHH1"/>
<feature type="domain" description="Tyrosine-protein phosphatase" evidence="18">
    <location>
        <begin position="436"/>
        <end position="692"/>
    </location>
</feature>
<dbReference type="SMART" id="SM00404">
    <property type="entry name" value="PTPc_motif"/>
    <property type="match status" value="2"/>
</dbReference>
<dbReference type="FunFam" id="3.90.190.10:FF:000033">
    <property type="entry name" value="receptor-type tyrosine-protein phosphatase C isoform X1"/>
    <property type="match status" value="1"/>
</dbReference>
<feature type="region of interest" description="Disordered" evidence="16">
    <location>
        <begin position="772"/>
        <end position="792"/>
    </location>
</feature>
<dbReference type="PANTHER" id="PTHR19134:SF539">
    <property type="entry name" value="RECEPTOR-TYPE TYROSINE-PROTEIN PHOSPHATASE C"/>
    <property type="match status" value="1"/>
</dbReference>
<organism evidence="20 21">
    <name type="scientific">Sinocyclocheilus anshuiensis</name>
    <dbReference type="NCBI Taxonomy" id="1608454"/>
    <lineage>
        <taxon>Eukaryota</taxon>
        <taxon>Metazoa</taxon>
        <taxon>Chordata</taxon>
        <taxon>Craniata</taxon>
        <taxon>Vertebrata</taxon>
        <taxon>Euteleostomi</taxon>
        <taxon>Actinopterygii</taxon>
        <taxon>Neopterygii</taxon>
        <taxon>Teleostei</taxon>
        <taxon>Ostariophysi</taxon>
        <taxon>Cypriniformes</taxon>
        <taxon>Cyprinidae</taxon>
        <taxon>Cyprininae</taxon>
        <taxon>Sinocyclocheilus</taxon>
    </lineage>
</organism>
<dbReference type="PANTHER" id="PTHR19134">
    <property type="entry name" value="RECEPTOR-TYPE TYROSINE-PROTEIN PHOSPHATASE"/>
    <property type="match status" value="1"/>
</dbReference>
<feature type="domain" description="Tyrosine specific protein phosphatases" evidence="19">
    <location>
        <begin position="612"/>
        <end position="683"/>
    </location>
</feature>
<evidence type="ECO:0000256" key="7">
    <source>
        <dbReference type="ARBA" id="ARBA00022737"/>
    </source>
</evidence>
<evidence type="ECO:0000256" key="15">
    <source>
        <dbReference type="ARBA" id="ARBA00078812"/>
    </source>
</evidence>